<evidence type="ECO:0000313" key="3">
    <source>
        <dbReference type="Proteomes" id="UP000799779"/>
    </source>
</evidence>
<dbReference type="EMBL" id="ML977632">
    <property type="protein sequence ID" value="KAF1995898.1"/>
    <property type="molecule type" value="Genomic_DNA"/>
</dbReference>
<feature type="transmembrane region" description="Helical" evidence="1">
    <location>
        <begin position="65"/>
        <end position="83"/>
    </location>
</feature>
<dbReference type="Proteomes" id="UP000799779">
    <property type="component" value="Unassembled WGS sequence"/>
</dbReference>
<keyword evidence="1" id="KW-1133">Transmembrane helix</keyword>
<dbReference type="AlphaFoldDB" id="A0A6A5W495"/>
<accession>A0A6A5W495</accession>
<reference evidence="2" key="1">
    <citation type="journal article" date="2020" name="Stud. Mycol.">
        <title>101 Dothideomycetes genomes: a test case for predicting lifestyles and emergence of pathogens.</title>
        <authorList>
            <person name="Haridas S."/>
            <person name="Albert R."/>
            <person name="Binder M."/>
            <person name="Bloem J."/>
            <person name="Labutti K."/>
            <person name="Salamov A."/>
            <person name="Andreopoulos B."/>
            <person name="Baker S."/>
            <person name="Barry K."/>
            <person name="Bills G."/>
            <person name="Bluhm B."/>
            <person name="Cannon C."/>
            <person name="Castanera R."/>
            <person name="Culley D."/>
            <person name="Daum C."/>
            <person name="Ezra D."/>
            <person name="Gonzalez J."/>
            <person name="Henrissat B."/>
            <person name="Kuo A."/>
            <person name="Liang C."/>
            <person name="Lipzen A."/>
            <person name="Lutzoni F."/>
            <person name="Magnuson J."/>
            <person name="Mondo S."/>
            <person name="Nolan M."/>
            <person name="Ohm R."/>
            <person name="Pangilinan J."/>
            <person name="Park H.-J."/>
            <person name="Ramirez L."/>
            <person name="Alfaro M."/>
            <person name="Sun H."/>
            <person name="Tritt A."/>
            <person name="Yoshinaga Y."/>
            <person name="Zwiers L.-H."/>
            <person name="Turgeon B."/>
            <person name="Goodwin S."/>
            <person name="Spatafora J."/>
            <person name="Crous P."/>
            <person name="Grigoriev I."/>
        </authorList>
    </citation>
    <scope>NUCLEOTIDE SEQUENCE</scope>
    <source>
        <strain evidence="2">CBS 123094</strain>
    </source>
</reference>
<proteinExistence type="predicted"/>
<name>A0A6A5W495_9PLEO</name>
<keyword evidence="3" id="KW-1185">Reference proteome</keyword>
<sequence length="94" mass="10914">MGSSDDVVPLIPTMFVPEVSRSSWGRTELFLFRSPTCILHANHPKSRRRPPNGLTGLRLTISSRYTMYWIAVILSCYWLPYISSWSQLRGEDYF</sequence>
<protein>
    <submittedName>
        <fullName evidence="2">Uncharacterized protein</fullName>
    </submittedName>
</protein>
<keyword evidence="1" id="KW-0472">Membrane</keyword>
<gene>
    <name evidence="2" type="ORF">P154DRAFT_331338</name>
</gene>
<keyword evidence="1" id="KW-0812">Transmembrane</keyword>
<evidence type="ECO:0000256" key="1">
    <source>
        <dbReference type="SAM" id="Phobius"/>
    </source>
</evidence>
<organism evidence="2 3">
    <name type="scientific">Amniculicola lignicola CBS 123094</name>
    <dbReference type="NCBI Taxonomy" id="1392246"/>
    <lineage>
        <taxon>Eukaryota</taxon>
        <taxon>Fungi</taxon>
        <taxon>Dikarya</taxon>
        <taxon>Ascomycota</taxon>
        <taxon>Pezizomycotina</taxon>
        <taxon>Dothideomycetes</taxon>
        <taxon>Pleosporomycetidae</taxon>
        <taxon>Pleosporales</taxon>
        <taxon>Amniculicolaceae</taxon>
        <taxon>Amniculicola</taxon>
    </lineage>
</organism>
<evidence type="ECO:0000313" key="2">
    <source>
        <dbReference type="EMBL" id="KAF1995898.1"/>
    </source>
</evidence>